<organism evidence="1 2">
    <name type="scientific">Nocardioides jiangxiensis</name>
    <dbReference type="NCBI Taxonomy" id="3064524"/>
    <lineage>
        <taxon>Bacteria</taxon>
        <taxon>Bacillati</taxon>
        <taxon>Actinomycetota</taxon>
        <taxon>Actinomycetes</taxon>
        <taxon>Propionibacteriales</taxon>
        <taxon>Nocardioidaceae</taxon>
        <taxon>Nocardioides</taxon>
    </lineage>
</organism>
<dbReference type="Proteomes" id="UP001233314">
    <property type="component" value="Unassembled WGS sequence"/>
</dbReference>
<evidence type="ECO:0000313" key="1">
    <source>
        <dbReference type="EMBL" id="MDO7869093.1"/>
    </source>
</evidence>
<reference evidence="1 2" key="1">
    <citation type="submission" date="2023-07" db="EMBL/GenBank/DDBJ databases">
        <title>Nocardioides sp. nov WY-20 isolated from soil.</title>
        <authorList>
            <person name="Liu B."/>
            <person name="Wan Y."/>
        </authorList>
    </citation>
    <scope>NUCLEOTIDE SEQUENCE [LARGE SCALE GENOMIC DNA]</scope>
    <source>
        <strain evidence="1 2">WY-20</strain>
    </source>
</reference>
<accession>A0ABT9B321</accession>
<dbReference type="RefSeq" id="WP_305028510.1">
    <property type="nucleotide sequence ID" value="NZ_JAUQTA010000002.1"/>
</dbReference>
<dbReference type="PROSITE" id="PS51257">
    <property type="entry name" value="PROKAR_LIPOPROTEIN"/>
    <property type="match status" value="1"/>
</dbReference>
<gene>
    <name evidence="1" type="ORF">Q5722_12040</name>
</gene>
<keyword evidence="2" id="KW-1185">Reference proteome</keyword>
<protein>
    <submittedName>
        <fullName evidence="1">Uncharacterized protein</fullName>
    </submittedName>
</protein>
<sequence length="380" mass="40847">MLTSPRRLASAVTAALVAAGILTSCGGTDLHSGTSAAATSEALVAVALSHLTPEPDEIQLREAGAPIDDMGTKDPSLGGLLRWKPDPDWTLDVQVQPVPKDGPSCARLGCVPLGDAELSWQEGSEDAPPAFTVSLVRGGELRSVAYEGGMEGDPRTSRLPVDLKELEEIVTDPAFSFHTTTAAVEAGVKLRASLPANKAAEREQREWEAAPVMTPRALAATVEKDLREVSGLQDAIVSGRESVFREPGGPLPDGTWGIALTLRDRTRIHVTMLPEPDPSSSACQPALHCTKVPQSDDVLAWRSDLAGVFRSDEKRNVHIWVEGPRLRRLDRRALEDVPATDPARAALLAALHYLPDDPALAWKTTRAMIRAGDELTWFHD</sequence>
<comment type="caution">
    <text evidence="1">The sequence shown here is derived from an EMBL/GenBank/DDBJ whole genome shotgun (WGS) entry which is preliminary data.</text>
</comment>
<evidence type="ECO:0000313" key="2">
    <source>
        <dbReference type="Proteomes" id="UP001233314"/>
    </source>
</evidence>
<dbReference type="EMBL" id="JAUQTA010000002">
    <property type="protein sequence ID" value="MDO7869093.1"/>
    <property type="molecule type" value="Genomic_DNA"/>
</dbReference>
<proteinExistence type="predicted"/>
<name>A0ABT9B321_9ACTN</name>